<gene>
    <name evidence="2" type="ORF">GCM10012286_14000</name>
</gene>
<evidence type="ECO:0000313" key="2">
    <source>
        <dbReference type="EMBL" id="GGO38637.1"/>
    </source>
</evidence>
<evidence type="ECO:0000313" key="3">
    <source>
        <dbReference type="Proteomes" id="UP000656881"/>
    </source>
</evidence>
<evidence type="ECO:0000256" key="1">
    <source>
        <dbReference type="SAM" id="SignalP"/>
    </source>
</evidence>
<reference evidence="3" key="1">
    <citation type="journal article" date="2019" name="Int. J. Syst. Evol. Microbiol.">
        <title>The Global Catalogue of Microorganisms (GCM) 10K type strain sequencing project: providing services to taxonomists for standard genome sequencing and annotation.</title>
        <authorList>
            <consortium name="The Broad Institute Genomics Platform"/>
            <consortium name="The Broad Institute Genome Sequencing Center for Infectious Disease"/>
            <person name="Wu L."/>
            <person name="Ma J."/>
        </authorList>
    </citation>
    <scope>NUCLEOTIDE SEQUENCE [LARGE SCALE GENOMIC DNA]</scope>
    <source>
        <strain evidence="3">CGMCC 4.7349</strain>
    </source>
</reference>
<comment type="caution">
    <text evidence="2">The sequence shown here is derived from an EMBL/GenBank/DDBJ whole genome shotgun (WGS) entry which is preliminary data.</text>
</comment>
<dbReference type="EMBL" id="BMNG01000003">
    <property type="protein sequence ID" value="GGO38637.1"/>
    <property type="molecule type" value="Genomic_DNA"/>
</dbReference>
<dbReference type="RefSeq" id="WP_229696759.1">
    <property type="nucleotide sequence ID" value="NZ_BMNG01000003.1"/>
</dbReference>
<name>A0ABQ2LKI1_9ACTN</name>
<accession>A0ABQ2LKI1</accession>
<keyword evidence="3" id="KW-1185">Reference proteome</keyword>
<sequence length="99" mass="10335">MKLTVSRRVAATSIAAAFLAGGLATAAPASAAGNYGCSGWNVKVNRWTANCDVKSGQARSVTECSNGKTIYGKWVGKGKWKFGGDCGRYFIVSHGTDGR</sequence>
<protein>
    <submittedName>
        <fullName evidence="2">Uncharacterized protein</fullName>
    </submittedName>
</protein>
<proteinExistence type="predicted"/>
<organism evidence="2 3">
    <name type="scientific">Streptomyces lasiicapitis</name>
    <dbReference type="NCBI Taxonomy" id="1923961"/>
    <lineage>
        <taxon>Bacteria</taxon>
        <taxon>Bacillati</taxon>
        <taxon>Actinomycetota</taxon>
        <taxon>Actinomycetes</taxon>
        <taxon>Kitasatosporales</taxon>
        <taxon>Streptomycetaceae</taxon>
        <taxon>Streptomyces</taxon>
    </lineage>
</organism>
<dbReference type="Proteomes" id="UP000656881">
    <property type="component" value="Unassembled WGS sequence"/>
</dbReference>
<feature type="signal peptide" evidence="1">
    <location>
        <begin position="1"/>
        <end position="31"/>
    </location>
</feature>
<feature type="chain" id="PRO_5047163818" evidence="1">
    <location>
        <begin position="32"/>
        <end position="99"/>
    </location>
</feature>
<keyword evidence="1" id="KW-0732">Signal</keyword>